<dbReference type="PROSITE" id="PS00198">
    <property type="entry name" value="4FE4S_FER_1"/>
    <property type="match status" value="2"/>
</dbReference>
<dbReference type="InterPro" id="IPR004017">
    <property type="entry name" value="Cys_rich_dom"/>
</dbReference>
<evidence type="ECO:0000313" key="8">
    <source>
        <dbReference type="EMBL" id="MFC5985837.1"/>
    </source>
</evidence>
<dbReference type="RefSeq" id="WP_379893063.1">
    <property type="nucleotide sequence ID" value="NZ_CBCSCT010000013.1"/>
</dbReference>
<keyword evidence="5" id="KW-0411">Iron-sulfur</keyword>
<reference evidence="9" key="1">
    <citation type="journal article" date="2019" name="Int. J. Syst. Evol. Microbiol.">
        <title>The Global Catalogue of Microorganisms (GCM) 10K type strain sequencing project: providing services to taxonomists for standard genome sequencing and annotation.</title>
        <authorList>
            <consortium name="The Broad Institute Genomics Platform"/>
            <consortium name="The Broad Institute Genome Sequencing Center for Infectious Disease"/>
            <person name="Wu L."/>
            <person name="Ma J."/>
        </authorList>
    </citation>
    <scope>NUCLEOTIDE SEQUENCE [LARGE SCALE GENOMIC DNA]</scope>
    <source>
        <strain evidence="9">CCM 8749</strain>
    </source>
</reference>
<keyword evidence="6" id="KW-0472">Membrane</keyword>
<protein>
    <submittedName>
        <fullName evidence="8">(Fe-S)-binding protein</fullName>
    </submittedName>
</protein>
<dbReference type="PROSITE" id="PS51379">
    <property type="entry name" value="4FE4S_FER_2"/>
    <property type="match status" value="1"/>
</dbReference>
<keyword evidence="4" id="KW-0408">Iron</keyword>
<proteinExistence type="predicted"/>
<evidence type="ECO:0000259" key="7">
    <source>
        <dbReference type="PROSITE" id="PS51379"/>
    </source>
</evidence>
<keyword evidence="2" id="KW-0479">Metal-binding</keyword>
<dbReference type="InterPro" id="IPR009051">
    <property type="entry name" value="Helical_ferredxn"/>
</dbReference>
<dbReference type="Gene3D" id="1.20.950.20">
    <property type="entry name" value="Transmembrane di-heme cytochromes, Chain C"/>
    <property type="match status" value="1"/>
</dbReference>
<feature type="domain" description="4Fe-4S ferredoxin-type" evidence="7">
    <location>
        <begin position="282"/>
        <end position="312"/>
    </location>
</feature>
<keyword evidence="9" id="KW-1185">Reference proteome</keyword>
<dbReference type="InterPro" id="IPR017896">
    <property type="entry name" value="4Fe4S_Fe-S-bd"/>
</dbReference>
<keyword evidence="6" id="KW-0812">Transmembrane</keyword>
<evidence type="ECO:0000256" key="4">
    <source>
        <dbReference type="ARBA" id="ARBA00023004"/>
    </source>
</evidence>
<dbReference type="EMBL" id="JBHSQV010000032">
    <property type="protein sequence ID" value="MFC5985837.1"/>
    <property type="molecule type" value="Genomic_DNA"/>
</dbReference>
<evidence type="ECO:0000256" key="1">
    <source>
        <dbReference type="ARBA" id="ARBA00022485"/>
    </source>
</evidence>
<dbReference type="PANTHER" id="PTHR43255:SF1">
    <property type="entry name" value="IRON-SULFUR-BINDING OXIDOREDUCTASE FADF-RELATED"/>
    <property type="match status" value="1"/>
</dbReference>
<evidence type="ECO:0000256" key="2">
    <source>
        <dbReference type="ARBA" id="ARBA00022723"/>
    </source>
</evidence>
<dbReference type="Gene3D" id="1.10.1060.10">
    <property type="entry name" value="Alpha-helical ferredoxin"/>
    <property type="match status" value="2"/>
</dbReference>
<dbReference type="Proteomes" id="UP001596250">
    <property type="component" value="Unassembled WGS sequence"/>
</dbReference>
<evidence type="ECO:0000256" key="3">
    <source>
        <dbReference type="ARBA" id="ARBA00023002"/>
    </source>
</evidence>
<dbReference type="Pfam" id="PF02754">
    <property type="entry name" value="CCG"/>
    <property type="match status" value="2"/>
</dbReference>
<dbReference type="PANTHER" id="PTHR43255">
    <property type="entry name" value="IRON-SULFUR-BINDING OXIDOREDUCTASE FADF-RELATED-RELATED"/>
    <property type="match status" value="1"/>
</dbReference>
<evidence type="ECO:0000313" key="9">
    <source>
        <dbReference type="Proteomes" id="UP001596250"/>
    </source>
</evidence>
<evidence type="ECO:0000256" key="5">
    <source>
        <dbReference type="ARBA" id="ARBA00023014"/>
    </source>
</evidence>
<feature type="transmembrane region" description="Helical" evidence="6">
    <location>
        <begin position="162"/>
        <end position="180"/>
    </location>
</feature>
<evidence type="ECO:0000256" key="6">
    <source>
        <dbReference type="SAM" id="Phobius"/>
    </source>
</evidence>
<keyword evidence="6" id="KW-1133">Transmembrane helix</keyword>
<keyword evidence="1" id="KW-0004">4Fe-4S</keyword>
<dbReference type="InterPro" id="IPR051460">
    <property type="entry name" value="HdrC_iron-sulfur_subunit"/>
</dbReference>
<dbReference type="SUPFAM" id="SSF103501">
    <property type="entry name" value="Respiratory nitrate reductase 1 gamma chain"/>
    <property type="match status" value="1"/>
</dbReference>
<comment type="caution">
    <text evidence="8">The sequence shown here is derived from an EMBL/GenBank/DDBJ whole genome shotgun (WGS) entry which is preliminary data.</text>
</comment>
<dbReference type="InterPro" id="IPR036197">
    <property type="entry name" value="NarG-like_sf"/>
</dbReference>
<feature type="transmembrane region" description="Helical" evidence="6">
    <location>
        <begin position="22"/>
        <end position="43"/>
    </location>
</feature>
<name>A0ABW1IL73_9BACL</name>
<gene>
    <name evidence="8" type="ORF">ACFPXP_05260</name>
</gene>
<accession>A0ABW1IL73</accession>
<dbReference type="SUPFAM" id="SSF46548">
    <property type="entry name" value="alpha-helical ferredoxin"/>
    <property type="match status" value="1"/>
</dbReference>
<sequence>MKAITTCPVTTKGGEGLLWGTWIHLILFVIVTCTACFWFIQVISRRLAYIRLGNAVKLEGSWRGRWKKAVIQTFGQTKLLKDRKSGMMHAVMFYGFIILQFGALDLIWRGVFQRGLPLPAYGWFELMQELTVVLILIAVGYAGFRRYAEQLTRLKRGWKPSIVLFFIFFLMLSVLLTLAFDHARHGDAYSMMKPLTSGLSSLTDEWPNVAVEAGFYASWWAHLLILFSFLIYVPQSKHFHLITAPVNLLLGRQGPVGVPARIDFEDESLEAYGVGKVEDFSQKQLLDLYACVECGRCTNVCPASGTGKWLSPMHMIVKLRDHLTEKGAAITSKSPWVPAFAHSFASVHRFKPQAGEHRLNAFQPAPVTSIQATMQAQSQAWIQEEENIQSLDLIGDVMAPEEIWACTTCRNCEDQCPVDNEHVDKIIDLRRHLVLMQGELPSDTQRAMTNIERQGNPWGMNRNDRFQWAQDLAKDDDFPAIHTVKELPEFEYLWFVGSMGSYDNRSRSISKSFARILQRGGVSFAVLGNEEPSSGDTVRRLGNEYLFQEICLQNIELFQSYGVKKIVTCCPHTYNILKNEYPQFGLEAEVYHHTELIWKLIQDERIRMSHPVQETLTYHDSCYLGRYNGVYETPRRILNAVPGLRLTEMERNRSNGMCCGAGGGMMWTEEKRGKRVNIARTEQALETAPTMIGSACPYCLTMLEDGTKQLDRDDTVRVKDIAEIVEMSMFGT</sequence>
<feature type="transmembrane region" description="Helical" evidence="6">
    <location>
        <begin position="120"/>
        <end position="141"/>
    </location>
</feature>
<keyword evidence="3" id="KW-0560">Oxidoreductase</keyword>
<organism evidence="8 9">
    <name type="scientific">Marinicrinis lubricantis</name>
    <dbReference type="NCBI Taxonomy" id="2086470"/>
    <lineage>
        <taxon>Bacteria</taxon>
        <taxon>Bacillati</taxon>
        <taxon>Bacillota</taxon>
        <taxon>Bacilli</taxon>
        <taxon>Bacillales</taxon>
        <taxon>Paenibacillaceae</taxon>
    </lineage>
</organism>
<dbReference type="InterPro" id="IPR017900">
    <property type="entry name" value="4Fe4S_Fe_S_CS"/>
</dbReference>
<feature type="transmembrane region" description="Helical" evidence="6">
    <location>
        <begin position="87"/>
        <end position="108"/>
    </location>
</feature>